<dbReference type="GO" id="GO:0005743">
    <property type="term" value="C:mitochondrial inner membrane"/>
    <property type="evidence" value="ECO:0007669"/>
    <property type="project" value="UniProtKB-SubCell"/>
</dbReference>
<gene>
    <name evidence="20" type="primary">nad2</name>
</gene>
<evidence type="ECO:0000256" key="14">
    <source>
        <dbReference type="ARBA" id="ARBA00023075"/>
    </source>
</evidence>
<feature type="transmembrane region" description="Helical" evidence="18">
    <location>
        <begin position="168"/>
        <end position="186"/>
    </location>
</feature>
<dbReference type="PRINTS" id="PR01436">
    <property type="entry name" value="NADHDHGNASE2"/>
</dbReference>
<evidence type="ECO:0000313" key="20">
    <source>
        <dbReference type="EMBL" id="QYK19498.1"/>
    </source>
</evidence>
<comment type="subcellular location">
    <subcellularLocation>
        <location evidence="2 18">Mitochondrion inner membrane</location>
        <topology evidence="2 18">Multi-pass membrane protein</topology>
    </subcellularLocation>
</comment>
<keyword evidence="9 18" id="KW-0999">Mitochondrion inner membrane</keyword>
<dbReference type="InterPro" id="IPR003917">
    <property type="entry name" value="NADH_UbQ_OxRdtase_chain2"/>
</dbReference>
<dbReference type="Pfam" id="PF00361">
    <property type="entry name" value="Proton_antipo_M"/>
    <property type="match status" value="1"/>
</dbReference>
<dbReference type="PANTHER" id="PTHR46552:SF1">
    <property type="entry name" value="NADH-UBIQUINONE OXIDOREDUCTASE CHAIN 2"/>
    <property type="match status" value="1"/>
</dbReference>
<dbReference type="GO" id="GO:0008137">
    <property type="term" value="F:NADH dehydrogenase (ubiquinone) activity"/>
    <property type="evidence" value="ECO:0007669"/>
    <property type="project" value="UniProtKB-EC"/>
</dbReference>
<evidence type="ECO:0000256" key="7">
    <source>
        <dbReference type="ARBA" id="ARBA00022660"/>
    </source>
</evidence>
<evidence type="ECO:0000256" key="18">
    <source>
        <dbReference type="RuleBase" id="RU003403"/>
    </source>
</evidence>
<evidence type="ECO:0000256" key="9">
    <source>
        <dbReference type="ARBA" id="ARBA00022792"/>
    </source>
</evidence>
<reference evidence="20" key="1">
    <citation type="journal article" name="Insects">
        <title>Three Complete Mitochondrial Genomes of Erotylidae (Coleoptera: Cucujoidea) with Higher Phylogenetic Analysis.</title>
        <authorList>
            <person name="Liu J."/>
            <person name="Wang Y."/>
            <person name="Zhang R."/>
            <person name="Shi C."/>
            <person name="Lu W."/>
            <person name="Li J."/>
            <person name="Bai M."/>
        </authorList>
    </citation>
    <scope>NUCLEOTIDE SEQUENCE</scope>
</reference>
<proteinExistence type="inferred from homology"/>
<evidence type="ECO:0000256" key="8">
    <source>
        <dbReference type="ARBA" id="ARBA00022692"/>
    </source>
</evidence>
<dbReference type="PANTHER" id="PTHR46552">
    <property type="entry name" value="NADH-UBIQUINONE OXIDOREDUCTASE CHAIN 2"/>
    <property type="match status" value="1"/>
</dbReference>
<keyword evidence="10 18" id="KW-1278">Translocase</keyword>
<keyword evidence="14 18" id="KW-0830">Ubiquinone</keyword>
<feature type="transmembrane region" description="Helical" evidence="18">
    <location>
        <begin position="20"/>
        <end position="38"/>
    </location>
</feature>
<keyword evidence="16 18" id="KW-0472">Membrane</keyword>
<dbReference type="EC" id="7.1.1.2" evidence="4 18"/>
<feature type="transmembrane region" description="Helical" evidence="18">
    <location>
        <begin position="232"/>
        <end position="252"/>
    </location>
</feature>
<comment type="catalytic activity">
    <reaction evidence="17 18">
        <text>a ubiquinone + NADH + 5 H(+)(in) = a ubiquinol + NAD(+) + 4 H(+)(out)</text>
        <dbReference type="Rhea" id="RHEA:29091"/>
        <dbReference type="Rhea" id="RHEA-COMP:9565"/>
        <dbReference type="Rhea" id="RHEA-COMP:9566"/>
        <dbReference type="ChEBI" id="CHEBI:15378"/>
        <dbReference type="ChEBI" id="CHEBI:16389"/>
        <dbReference type="ChEBI" id="CHEBI:17976"/>
        <dbReference type="ChEBI" id="CHEBI:57540"/>
        <dbReference type="ChEBI" id="CHEBI:57945"/>
        <dbReference type="EC" id="7.1.1.2"/>
    </reaction>
</comment>
<feature type="transmembrane region" description="Helical" evidence="18">
    <location>
        <begin position="140"/>
        <end position="161"/>
    </location>
</feature>
<name>A0A8F9WHX3_9CUCU</name>
<keyword evidence="13 18" id="KW-0520">NAD</keyword>
<keyword evidence="12 18" id="KW-1133">Transmembrane helix</keyword>
<keyword evidence="8 18" id="KW-0812">Transmembrane</keyword>
<accession>A0A8F9WHX3</accession>
<feature type="transmembrane region" description="Helical" evidence="18">
    <location>
        <begin position="192"/>
        <end position="212"/>
    </location>
</feature>
<evidence type="ECO:0000256" key="6">
    <source>
        <dbReference type="ARBA" id="ARBA00022448"/>
    </source>
</evidence>
<evidence type="ECO:0000256" key="1">
    <source>
        <dbReference type="ARBA" id="ARBA00003257"/>
    </source>
</evidence>
<evidence type="ECO:0000256" key="12">
    <source>
        <dbReference type="ARBA" id="ARBA00022989"/>
    </source>
</evidence>
<keyword evidence="7 18" id="KW-0679">Respiratory chain</keyword>
<evidence type="ECO:0000256" key="13">
    <source>
        <dbReference type="ARBA" id="ARBA00023027"/>
    </source>
</evidence>
<keyword evidence="11 18" id="KW-0249">Electron transport</keyword>
<feature type="transmembrane region" description="Helical" evidence="18">
    <location>
        <begin position="50"/>
        <end position="71"/>
    </location>
</feature>
<evidence type="ECO:0000259" key="19">
    <source>
        <dbReference type="Pfam" id="PF00361"/>
    </source>
</evidence>
<protein>
    <recommendedName>
        <fullName evidence="5 18">NADH-ubiquinone oxidoreductase chain 2</fullName>
        <ecNumber evidence="4 18">7.1.1.2</ecNumber>
    </recommendedName>
</protein>
<evidence type="ECO:0000256" key="4">
    <source>
        <dbReference type="ARBA" id="ARBA00012944"/>
    </source>
</evidence>
<keyword evidence="6" id="KW-0813">Transport</keyword>
<evidence type="ECO:0000256" key="3">
    <source>
        <dbReference type="ARBA" id="ARBA00007012"/>
    </source>
</evidence>
<dbReference type="InterPro" id="IPR001750">
    <property type="entry name" value="ND/Mrp_TM"/>
</dbReference>
<evidence type="ECO:0000256" key="5">
    <source>
        <dbReference type="ARBA" id="ARBA00021008"/>
    </source>
</evidence>
<comment type="similarity">
    <text evidence="3 18">Belongs to the complex I subunit 2 family.</text>
</comment>
<evidence type="ECO:0000256" key="15">
    <source>
        <dbReference type="ARBA" id="ARBA00023128"/>
    </source>
</evidence>
<comment type="function">
    <text evidence="1">Core subunit of the mitochondrial membrane respiratory chain NADH dehydrogenase (Complex I) that is believed to belong to the minimal assembly required for catalysis. Complex I functions in the transfer of electrons from NADH to the respiratory chain. The immediate electron acceptor for the enzyme is believed to be ubiquinone.</text>
</comment>
<dbReference type="AlphaFoldDB" id="A0A8F9WHX3"/>
<dbReference type="GO" id="GO:0006120">
    <property type="term" value="P:mitochondrial electron transport, NADH to ubiquinone"/>
    <property type="evidence" value="ECO:0007669"/>
    <property type="project" value="InterPro"/>
</dbReference>
<organism evidence="20">
    <name type="scientific">Episcapha opaca</name>
    <dbReference type="NCBI Taxonomy" id="2866207"/>
    <lineage>
        <taxon>Eukaryota</taxon>
        <taxon>Metazoa</taxon>
        <taxon>Ecdysozoa</taxon>
        <taxon>Arthropoda</taxon>
        <taxon>Hexapoda</taxon>
        <taxon>Insecta</taxon>
        <taxon>Pterygota</taxon>
        <taxon>Neoptera</taxon>
        <taxon>Endopterygota</taxon>
        <taxon>Coleoptera</taxon>
        <taxon>Polyphaga</taxon>
        <taxon>Cucujiformia</taxon>
        <taxon>Erotylidae</taxon>
        <taxon>Erotylinae</taxon>
        <taxon>Episcapha</taxon>
    </lineage>
</organism>
<feature type="domain" description="NADH:quinone oxidoreductase/Mrp antiporter transmembrane" evidence="19">
    <location>
        <begin position="17"/>
        <end position="279"/>
    </location>
</feature>
<feature type="transmembrane region" description="Helical" evidence="18">
    <location>
        <begin position="77"/>
        <end position="95"/>
    </location>
</feature>
<evidence type="ECO:0000256" key="10">
    <source>
        <dbReference type="ARBA" id="ARBA00022967"/>
    </source>
</evidence>
<evidence type="ECO:0000256" key="16">
    <source>
        <dbReference type="ARBA" id="ARBA00023136"/>
    </source>
</evidence>
<evidence type="ECO:0000256" key="11">
    <source>
        <dbReference type="ARBA" id="ARBA00022982"/>
    </source>
</evidence>
<geneLocation type="mitochondrion" evidence="20"/>
<dbReference type="EMBL" id="MZ014623">
    <property type="protein sequence ID" value="QYK19498.1"/>
    <property type="molecule type" value="Genomic_DNA"/>
</dbReference>
<feature type="transmembrane region" description="Helical" evidence="18">
    <location>
        <begin position="264"/>
        <end position="286"/>
    </location>
</feature>
<dbReference type="InterPro" id="IPR050175">
    <property type="entry name" value="Complex_I_Subunit_2"/>
</dbReference>
<feature type="transmembrane region" description="Helical" evidence="18">
    <location>
        <begin position="307"/>
        <end position="328"/>
    </location>
</feature>
<comment type="function">
    <text evidence="18">Core subunit of the mitochondrial membrane respiratory chain NADH dehydrogenase (Complex I) which catalyzes electron transfer from NADH through the respiratory chain, using ubiquinone as an electron acceptor. Essential for the catalytic activity and assembly of complex I.</text>
</comment>
<keyword evidence="15 18" id="KW-0496">Mitochondrion</keyword>
<sequence>MMFFNTMIFGTLMAISSYSWMSMWLGLEINLLSIIPLLSKVNNIYPSEAALKYFLTQSFASLLFLFSIILSSNLKEYFILFSDSFLMLMLNSALLTKMGAAPFHFWLPEIIEGLKWNNCFIILTWQKIAPMILLEYNLTLTTFLSCIILISSMIGGLMNINQISLRKILVYSSINHMGWMIAAMMYSPSIWMIYFIIYTMISFNIILMFNNLNIYFMKQLLICLNSNKMNKLLFTMNFLSLGGLPPFLGFLPKWLTINNLIYNNFYMLSVILIITTLISLFVYLRITFSTLMFNSTEMIFMKTKMNISMIILNFITIFSLIYYSYLLILF</sequence>
<evidence type="ECO:0000256" key="2">
    <source>
        <dbReference type="ARBA" id="ARBA00004448"/>
    </source>
</evidence>
<evidence type="ECO:0000256" key="17">
    <source>
        <dbReference type="ARBA" id="ARBA00049551"/>
    </source>
</evidence>